<accession>A0A133UNX1</accession>
<keyword evidence="2" id="KW-1185">Reference proteome</keyword>
<sequence length="62" mass="7176">MWTTKFTEEDLYVFNEAKELGFDGIEIDMGSPDKLPIEEIKQKMDETKLECTFSLGLEKNKA</sequence>
<name>A0A133UNX1_9EURY</name>
<dbReference type="AlphaFoldDB" id="A0A133UNX1"/>
<evidence type="ECO:0000313" key="2">
    <source>
        <dbReference type="Proteomes" id="UP000070284"/>
    </source>
</evidence>
<proteinExistence type="predicted"/>
<dbReference type="InterPro" id="IPR036237">
    <property type="entry name" value="Xyl_isomerase-like_sf"/>
</dbReference>
<evidence type="ECO:0008006" key="3">
    <source>
        <dbReference type="Google" id="ProtNLM"/>
    </source>
</evidence>
<dbReference type="EMBL" id="LHXO01000001">
    <property type="protein sequence ID" value="KXA95889.1"/>
    <property type="molecule type" value="Genomic_DNA"/>
</dbReference>
<reference evidence="1 2" key="1">
    <citation type="journal article" date="2016" name="Sci. Rep.">
        <title>Metabolic traits of an uncultured archaeal lineage -MSBL1- from brine pools of the Red Sea.</title>
        <authorList>
            <person name="Mwirichia R."/>
            <person name="Alam I."/>
            <person name="Rashid M."/>
            <person name="Vinu M."/>
            <person name="Ba-Alawi W."/>
            <person name="Anthony Kamau A."/>
            <person name="Kamanda Ngugi D."/>
            <person name="Goker M."/>
            <person name="Klenk H.P."/>
            <person name="Bajic V."/>
            <person name="Stingl U."/>
        </authorList>
    </citation>
    <scope>NUCLEOTIDE SEQUENCE [LARGE SCALE GENOMIC DNA]</scope>
    <source>
        <strain evidence="1">SCGC-AAA259E19</strain>
    </source>
</reference>
<dbReference type="SUPFAM" id="SSF51658">
    <property type="entry name" value="Xylose isomerase-like"/>
    <property type="match status" value="1"/>
</dbReference>
<evidence type="ECO:0000313" key="1">
    <source>
        <dbReference type="EMBL" id="KXA95889.1"/>
    </source>
</evidence>
<gene>
    <name evidence="1" type="ORF">AKJ65_00110</name>
</gene>
<dbReference type="Gene3D" id="3.20.20.150">
    <property type="entry name" value="Divalent-metal-dependent TIM barrel enzymes"/>
    <property type="match status" value="1"/>
</dbReference>
<protein>
    <recommendedName>
        <fullName evidence="3">Xylose isomerase-like TIM barrel domain-containing protein</fullName>
    </recommendedName>
</protein>
<organism evidence="1 2">
    <name type="scientific">candidate division MSBL1 archaeon SCGC-AAA259E19</name>
    <dbReference type="NCBI Taxonomy" id="1698264"/>
    <lineage>
        <taxon>Archaea</taxon>
        <taxon>Methanobacteriati</taxon>
        <taxon>Methanobacteriota</taxon>
        <taxon>candidate division MSBL1</taxon>
    </lineage>
</organism>
<dbReference type="Proteomes" id="UP000070284">
    <property type="component" value="Unassembled WGS sequence"/>
</dbReference>
<comment type="caution">
    <text evidence="1">The sequence shown here is derived from an EMBL/GenBank/DDBJ whole genome shotgun (WGS) entry which is preliminary data.</text>
</comment>